<reference evidence="2" key="1">
    <citation type="submission" date="2014-03" db="EMBL/GenBank/DDBJ databases">
        <title>The sialotranscriptome of Amblyomma triste, Amblyomma parvum and Amblyomma cajennense ticks, uncovered by 454-based RNA-seq.</title>
        <authorList>
            <person name="Garcia G.R."/>
            <person name="Gardinassi L.G."/>
            <person name="Ribeiro J.M."/>
            <person name="Anatriello E."/>
            <person name="Ferreira B.R."/>
            <person name="Moreira H.N."/>
            <person name="Mafra C."/>
            <person name="Olegario M.M."/>
            <person name="Szabo P.J."/>
            <person name="Miranda-Santos I.K."/>
            <person name="Maruyama S.R."/>
        </authorList>
    </citation>
    <scope>NUCLEOTIDE SEQUENCE</scope>
    <source>
        <strain evidence="2">Mato Grasso do Sul</strain>
        <tissue evidence="2">Salivary glands</tissue>
    </source>
</reference>
<dbReference type="EMBL" id="GBBM01007915">
    <property type="protein sequence ID" value="JAC27503.1"/>
    <property type="molecule type" value="mRNA"/>
</dbReference>
<organism evidence="2">
    <name type="scientific">Amblyomma triste</name>
    <name type="common">Neotropical tick</name>
    <dbReference type="NCBI Taxonomy" id="251400"/>
    <lineage>
        <taxon>Eukaryota</taxon>
        <taxon>Metazoa</taxon>
        <taxon>Ecdysozoa</taxon>
        <taxon>Arthropoda</taxon>
        <taxon>Chelicerata</taxon>
        <taxon>Arachnida</taxon>
        <taxon>Acari</taxon>
        <taxon>Parasitiformes</taxon>
        <taxon>Ixodida</taxon>
        <taxon>Ixodoidea</taxon>
        <taxon>Ixodidae</taxon>
        <taxon>Amblyomminae</taxon>
        <taxon>Amblyomma</taxon>
    </lineage>
</organism>
<dbReference type="AlphaFoldDB" id="A0A023G3R2"/>
<accession>A0A023G3R2</accession>
<proteinExistence type="evidence at transcript level"/>
<sequence length="90" mass="10018">MAKVCFAICLFSYALANKASHQCFHKEPIALATRFNKTSYFCHRAALGCNSKIHITTSPLEIACTMLLHLTLRDCNIATCRTAVLSADYF</sequence>
<protein>
    <submittedName>
        <fullName evidence="2">Putative secreted protein</fullName>
    </submittedName>
</protein>
<keyword evidence="1" id="KW-0732">Signal</keyword>
<feature type="signal peptide" evidence="1">
    <location>
        <begin position="1"/>
        <end position="16"/>
    </location>
</feature>
<evidence type="ECO:0000256" key="1">
    <source>
        <dbReference type="SAM" id="SignalP"/>
    </source>
</evidence>
<evidence type="ECO:0000313" key="2">
    <source>
        <dbReference type="EMBL" id="JAC27503.1"/>
    </source>
</evidence>
<feature type="chain" id="PRO_5001516245" evidence="1">
    <location>
        <begin position="17"/>
        <end position="90"/>
    </location>
</feature>
<name>A0A023G3R2_AMBTT</name>